<dbReference type="RefSeq" id="WP_419189454.1">
    <property type="nucleotide sequence ID" value="NZ_CP036526.1"/>
</dbReference>
<keyword evidence="4" id="KW-1185">Reference proteome</keyword>
<evidence type="ECO:0000256" key="2">
    <source>
        <dbReference type="SAM" id="Phobius"/>
    </source>
</evidence>
<evidence type="ECO:0000313" key="4">
    <source>
        <dbReference type="Proteomes" id="UP000319817"/>
    </source>
</evidence>
<evidence type="ECO:0000313" key="3">
    <source>
        <dbReference type="EMBL" id="QDT13758.1"/>
    </source>
</evidence>
<feature type="transmembrane region" description="Helical" evidence="2">
    <location>
        <begin position="36"/>
        <end position="58"/>
    </location>
</feature>
<dbReference type="AlphaFoldDB" id="A0A517P330"/>
<accession>A0A517P330</accession>
<sequence length="91" mass="10188">MKTAIWICVGLLLILHQDYWQWDNATLDFGFLPRTMTYQIGLSIAAAVVWLLATHYCWPTDLSPRDPLNSDPRGSDFVDGDQTGSGQEDAS</sequence>
<reference evidence="3 4" key="1">
    <citation type="submission" date="2019-02" db="EMBL/GenBank/DDBJ databases">
        <title>Deep-cultivation of Planctomycetes and their phenomic and genomic characterization uncovers novel biology.</title>
        <authorList>
            <person name="Wiegand S."/>
            <person name="Jogler M."/>
            <person name="Boedeker C."/>
            <person name="Pinto D."/>
            <person name="Vollmers J."/>
            <person name="Rivas-Marin E."/>
            <person name="Kohn T."/>
            <person name="Peeters S.H."/>
            <person name="Heuer A."/>
            <person name="Rast P."/>
            <person name="Oberbeckmann S."/>
            <person name="Bunk B."/>
            <person name="Jeske O."/>
            <person name="Meyerdierks A."/>
            <person name="Storesund J.E."/>
            <person name="Kallscheuer N."/>
            <person name="Luecker S."/>
            <person name="Lage O.M."/>
            <person name="Pohl T."/>
            <person name="Merkel B.J."/>
            <person name="Hornburger P."/>
            <person name="Mueller R.-W."/>
            <person name="Bruemmer F."/>
            <person name="Labrenz M."/>
            <person name="Spormann A.M."/>
            <person name="Op den Camp H."/>
            <person name="Overmann J."/>
            <person name="Amann R."/>
            <person name="Jetten M.S.M."/>
            <person name="Mascher T."/>
            <person name="Medema M.H."/>
            <person name="Devos D.P."/>
            <person name="Kaster A.-K."/>
            <person name="Ovreas L."/>
            <person name="Rohde M."/>
            <person name="Galperin M.Y."/>
            <person name="Jogler C."/>
        </authorList>
    </citation>
    <scope>NUCLEOTIDE SEQUENCE [LARGE SCALE GENOMIC DNA]</scope>
    <source>
        <strain evidence="3 4">K23_9</strain>
    </source>
</reference>
<dbReference type="Proteomes" id="UP000319817">
    <property type="component" value="Chromosome"/>
</dbReference>
<keyword evidence="2" id="KW-0812">Transmembrane</keyword>
<evidence type="ECO:0008006" key="5">
    <source>
        <dbReference type="Google" id="ProtNLM"/>
    </source>
</evidence>
<gene>
    <name evidence="3" type="ORF">K239x_57780</name>
</gene>
<protein>
    <recommendedName>
        <fullName evidence="5">DUF3311 domain-containing protein</fullName>
    </recommendedName>
</protein>
<name>A0A517P330_9BACT</name>
<feature type="compositionally biased region" description="Polar residues" evidence="1">
    <location>
        <begin position="82"/>
        <end position="91"/>
    </location>
</feature>
<evidence type="ECO:0000256" key="1">
    <source>
        <dbReference type="SAM" id="MobiDB-lite"/>
    </source>
</evidence>
<dbReference type="EMBL" id="CP036526">
    <property type="protein sequence ID" value="QDT13758.1"/>
    <property type="molecule type" value="Genomic_DNA"/>
</dbReference>
<keyword evidence="2" id="KW-1133">Transmembrane helix</keyword>
<organism evidence="3 4">
    <name type="scientific">Stieleria marina</name>
    <dbReference type="NCBI Taxonomy" id="1930275"/>
    <lineage>
        <taxon>Bacteria</taxon>
        <taxon>Pseudomonadati</taxon>
        <taxon>Planctomycetota</taxon>
        <taxon>Planctomycetia</taxon>
        <taxon>Pirellulales</taxon>
        <taxon>Pirellulaceae</taxon>
        <taxon>Stieleria</taxon>
    </lineage>
</organism>
<feature type="region of interest" description="Disordered" evidence="1">
    <location>
        <begin position="67"/>
        <end position="91"/>
    </location>
</feature>
<keyword evidence="2" id="KW-0472">Membrane</keyword>
<proteinExistence type="predicted"/>